<gene>
    <name evidence="1" type="ORF">RPERSI_LOCUS28095</name>
</gene>
<evidence type="ECO:0000313" key="1">
    <source>
        <dbReference type="EMBL" id="CAG8831306.1"/>
    </source>
</evidence>
<proteinExistence type="predicted"/>
<feature type="non-terminal residue" evidence="1">
    <location>
        <position position="123"/>
    </location>
</feature>
<dbReference type="Proteomes" id="UP000789920">
    <property type="component" value="Unassembled WGS sequence"/>
</dbReference>
<reference evidence="1" key="1">
    <citation type="submission" date="2021-06" db="EMBL/GenBank/DDBJ databases">
        <authorList>
            <person name="Kallberg Y."/>
            <person name="Tangrot J."/>
            <person name="Rosling A."/>
        </authorList>
    </citation>
    <scope>NUCLEOTIDE SEQUENCE</scope>
    <source>
        <strain evidence="1">MA461A</strain>
    </source>
</reference>
<sequence>GQQIGYLLLIGCGLGLIAQTTLLSLQSCVEIEYLAIITAMYNFSRIIGGIFGVAILGAIFNNVLSQGLVNYYSKQPPGTFDIELARSEPLYLWQLTDMDVKQNLMQIYVNALQAAYRLDIPIL</sequence>
<name>A0ACA9S878_9GLOM</name>
<comment type="caution">
    <text evidence="1">The sequence shown here is derived from an EMBL/GenBank/DDBJ whole genome shotgun (WGS) entry which is preliminary data.</text>
</comment>
<evidence type="ECO:0000313" key="2">
    <source>
        <dbReference type="Proteomes" id="UP000789920"/>
    </source>
</evidence>
<organism evidence="1 2">
    <name type="scientific">Racocetra persica</name>
    <dbReference type="NCBI Taxonomy" id="160502"/>
    <lineage>
        <taxon>Eukaryota</taxon>
        <taxon>Fungi</taxon>
        <taxon>Fungi incertae sedis</taxon>
        <taxon>Mucoromycota</taxon>
        <taxon>Glomeromycotina</taxon>
        <taxon>Glomeromycetes</taxon>
        <taxon>Diversisporales</taxon>
        <taxon>Gigasporaceae</taxon>
        <taxon>Racocetra</taxon>
    </lineage>
</organism>
<keyword evidence="2" id="KW-1185">Reference proteome</keyword>
<dbReference type="EMBL" id="CAJVQC010101116">
    <property type="protein sequence ID" value="CAG8831306.1"/>
    <property type="molecule type" value="Genomic_DNA"/>
</dbReference>
<feature type="non-terminal residue" evidence="1">
    <location>
        <position position="1"/>
    </location>
</feature>
<protein>
    <submittedName>
        <fullName evidence="1">29676_t:CDS:1</fullName>
    </submittedName>
</protein>
<accession>A0ACA9S878</accession>